<keyword evidence="1" id="KW-0472">Membrane</keyword>
<dbReference type="InterPro" id="IPR009525">
    <property type="entry name" value="DUF1145"/>
</dbReference>
<evidence type="ECO:0000313" key="3">
    <source>
        <dbReference type="Proteomes" id="UP001161422"/>
    </source>
</evidence>
<keyword evidence="1" id="KW-0812">Transmembrane</keyword>
<protein>
    <recommendedName>
        <fullName evidence="4">DUF1145 domain-containing protein</fullName>
    </recommendedName>
</protein>
<keyword evidence="3" id="KW-1185">Reference proteome</keyword>
<organism evidence="2 3">
    <name type="scientific">Paraferrimonas sedimenticola</name>
    <dbReference type="NCBI Taxonomy" id="375674"/>
    <lineage>
        <taxon>Bacteria</taxon>
        <taxon>Pseudomonadati</taxon>
        <taxon>Pseudomonadota</taxon>
        <taxon>Gammaproteobacteria</taxon>
        <taxon>Alteromonadales</taxon>
        <taxon>Ferrimonadaceae</taxon>
        <taxon>Paraferrimonas</taxon>
    </lineage>
</organism>
<accession>A0AA37S041</accession>
<evidence type="ECO:0000313" key="2">
    <source>
        <dbReference type="EMBL" id="GLP97817.1"/>
    </source>
</evidence>
<feature type="transmembrane region" description="Helical" evidence="1">
    <location>
        <begin position="30"/>
        <end position="49"/>
    </location>
</feature>
<dbReference type="EMBL" id="BSNC01000011">
    <property type="protein sequence ID" value="GLP97817.1"/>
    <property type="molecule type" value="Genomic_DNA"/>
</dbReference>
<dbReference type="RefSeq" id="WP_095507129.1">
    <property type="nucleotide sequence ID" value="NZ_BSNC01000011.1"/>
</dbReference>
<comment type="caution">
    <text evidence="2">The sequence shown here is derived from an EMBL/GenBank/DDBJ whole genome shotgun (WGS) entry which is preliminary data.</text>
</comment>
<sequence length="89" mass="9974">MIKLLKFAMVAVWAVMLFNLLNPFEQPFGAIVEAALALTLLGHSLMLIVSRLKFSKPLSQKDKLQLMAFGAIAWWQIRNEQKSSAVTAK</sequence>
<evidence type="ECO:0000256" key="1">
    <source>
        <dbReference type="SAM" id="Phobius"/>
    </source>
</evidence>
<keyword evidence="1" id="KW-1133">Transmembrane helix</keyword>
<dbReference type="PANTHER" id="PTHR38775:SF1">
    <property type="entry name" value="INNER MEMBRANE PROTEIN"/>
    <property type="match status" value="1"/>
</dbReference>
<dbReference type="Proteomes" id="UP001161422">
    <property type="component" value="Unassembled WGS sequence"/>
</dbReference>
<reference evidence="2" key="1">
    <citation type="journal article" date="2014" name="Int. J. Syst. Evol. Microbiol.">
        <title>Complete genome sequence of Corynebacterium casei LMG S-19264T (=DSM 44701T), isolated from a smear-ripened cheese.</title>
        <authorList>
            <consortium name="US DOE Joint Genome Institute (JGI-PGF)"/>
            <person name="Walter F."/>
            <person name="Albersmeier A."/>
            <person name="Kalinowski J."/>
            <person name="Ruckert C."/>
        </authorList>
    </citation>
    <scope>NUCLEOTIDE SEQUENCE</scope>
    <source>
        <strain evidence="2">NBRC 101628</strain>
    </source>
</reference>
<dbReference type="Pfam" id="PF06611">
    <property type="entry name" value="DUF1145"/>
    <property type="match status" value="1"/>
</dbReference>
<name>A0AA37S041_9GAMM</name>
<dbReference type="AlphaFoldDB" id="A0AA37S041"/>
<proteinExistence type="predicted"/>
<dbReference type="PANTHER" id="PTHR38775">
    <property type="entry name" value="INNER MEMBRANE PROTEIN-RELATED"/>
    <property type="match status" value="1"/>
</dbReference>
<reference evidence="2" key="2">
    <citation type="submission" date="2023-01" db="EMBL/GenBank/DDBJ databases">
        <title>Draft genome sequence of Paraferrimonas sedimenticola strain NBRC 101628.</title>
        <authorList>
            <person name="Sun Q."/>
            <person name="Mori K."/>
        </authorList>
    </citation>
    <scope>NUCLEOTIDE SEQUENCE</scope>
    <source>
        <strain evidence="2">NBRC 101628</strain>
    </source>
</reference>
<gene>
    <name evidence="2" type="ORF">GCM10007895_31240</name>
</gene>
<feature type="transmembrane region" description="Helical" evidence="1">
    <location>
        <begin position="7"/>
        <end position="24"/>
    </location>
</feature>
<evidence type="ECO:0008006" key="4">
    <source>
        <dbReference type="Google" id="ProtNLM"/>
    </source>
</evidence>